<proteinExistence type="predicted"/>
<dbReference type="EMBL" id="MFKE01000001">
    <property type="protein sequence ID" value="OGG36046.1"/>
    <property type="molecule type" value="Genomic_DNA"/>
</dbReference>
<protein>
    <submittedName>
        <fullName evidence="1">Uncharacterized protein</fullName>
    </submittedName>
</protein>
<gene>
    <name evidence="1" type="ORF">A2363_00945</name>
</gene>
<accession>A0A1F6BGI1</accession>
<evidence type="ECO:0000313" key="2">
    <source>
        <dbReference type="Proteomes" id="UP000176186"/>
    </source>
</evidence>
<sequence length="64" mass="7083">MGWVIGMVHKWQIQQFCTSVVSISIGIKVVKHVGTSGLLLHQMELLIGALAKKFCPQVRPIIGR</sequence>
<evidence type="ECO:0000313" key="1">
    <source>
        <dbReference type="EMBL" id="OGG36046.1"/>
    </source>
</evidence>
<reference evidence="1 2" key="1">
    <citation type="journal article" date="2016" name="Nat. Commun.">
        <title>Thousands of microbial genomes shed light on interconnected biogeochemical processes in an aquifer system.</title>
        <authorList>
            <person name="Anantharaman K."/>
            <person name="Brown C.T."/>
            <person name="Hug L.A."/>
            <person name="Sharon I."/>
            <person name="Castelle C.J."/>
            <person name="Probst A.J."/>
            <person name="Thomas B.C."/>
            <person name="Singh A."/>
            <person name="Wilkins M.J."/>
            <person name="Karaoz U."/>
            <person name="Brodie E.L."/>
            <person name="Williams K.H."/>
            <person name="Hubbard S.S."/>
            <person name="Banfield J.F."/>
        </authorList>
    </citation>
    <scope>NUCLEOTIDE SEQUENCE [LARGE SCALE GENOMIC DNA]</scope>
</reference>
<dbReference type="Proteomes" id="UP000176186">
    <property type="component" value="Unassembled WGS sequence"/>
</dbReference>
<comment type="caution">
    <text evidence="1">The sequence shown here is derived from an EMBL/GenBank/DDBJ whole genome shotgun (WGS) entry which is preliminary data.</text>
</comment>
<organism evidence="1 2">
    <name type="scientific">Candidatus Gottesmanbacteria bacterium RIFOXYB1_FULL_47_11</name>
    <dbReference type="NCBI Taxonomy" id="1798401"/>
    <lineage>
        <taxon>Bacteria</taxon>
        <taxon>Candidatus Gottesmaniibacteriota</taxon>
    </lineage>
</organism>
<dbReference type="AlphaFoldDB" id="A0A1F6BGI1"/>
<name>A0A1F6BGI1_9BACT</name>